<dbReference type="PRINTS" id="PR01438">
    <property type="entry name" value="UNVRSLSTRESS"/>
</dbReference>
<reference evidence="3 4" key="1">
    <citation type="submission" date="2016-10" db="EMBL/GenBank/DDBJ databases">
        <authorList>
            <person name="de Groot N.N."/>
        </authorList>
    </citation>
    <scope>NUCLEOTIDE SEQUENCE [LARGE SCALE GENOMIC DNA]</scope>
    <source>
        <strain evidence="3 4">DSM 21019</strain>
    </source>
</reference>
<evidence type="ECO:0000259" key="2">
    <source>
        <dbReference type="Pfam" id="PF00582"/>
    </source>
</evidence>
<feature type="domain" description="UspA" evidence="2">
    <location>
        <begin position="1"/>
        <end position="141"/>
    </location>
</feature>
<dbReference type="AlphaFoldDB" id="A0A1I6GC05"/>
<dbReference type="InterPro" id="IPR006015">
    <property type="entry name" value="Universal_stress_UspA"/>
</dbReference>
<dbReference type="Gene3D" id="3.40.50.620">
    <property type="entry name" value="HUPs"/>
    <property type="match status" value="2"/>
</dbReference>
<evidence type="ECO:0000256" key="1">
    <source>
        <dbReference type="ARBA" id="ARBA00008791"/>
    </source>
</evidence>
<dbReference type="RefSeq" id="WP_092981928.1">
    <property type="nucleotide sequence ID" value="NZ_FOYQ01000001.1"/>
</dbReference>
<accession>A0A1I6GC05</accession>
<dbReference type="EMBL" id="FOYQ01000001">
    <property type="protein sequence ID" value="SFR39716.1"/>
    <property type="molecule type" value="Genomic_DNA"/>
</dbReference>
<dbReference type="SUPFAM" id="SSF52402">
    <property type="entry name" value="Adenine nucleotide alpha hydrolases-like"/>
    <property type="match status" value="2"/>
</dbReference>
<name>A0A1I6GC05_9FLAO</name>
<gene>
    <name evidence="3" type="ORF">SAMN04490243_1557</name>
</gene>
<dbReference type="Pfam" id="PF00582">
    <property type="entry name" value="Usp"/>
    <property type="match status" value="2"/>
</dbReference>
<proteinExistence type="inferred from homology"/>
<evidence type="ECO:0000313" key="3">
    <source>
        <dbReference type="EMBL" id="SFR39716.1"/>
    </source>
</evidence>
<feature type="domain" description="UspA" evidence="2">
    <location>
        <begin position="151"/>
        <end position="273"/>
    </location>
</feature>
<dbReference type="InterPro" id="IPR014729">
    <property type="entry name" value="Rossmann-like_a/b/a_fold"/>
</dbReference>
<keyword evidence="4" id="KW-1185">Reference proteome</keyword>
<organism evidence="3 4">
    <name type="scientific">Robiginitalea myxolifaciens</name>
    <dbReference type="NCBI Taxonomy" id="400055"/>
    <lineage>
        <taxon>Bacteria</taxon>
        <taxon>Pseudomonadati</taxon>
        <taxon>Bacteroidota</taxon>
        <taxon>Flavobacteriia</taxon>
        <taxon>Flavobacteriales</taxon>
        <taxon>Flavobacteriaceae</taxon>
        <taxon>Robiginitalea</taxon>
    </lineage>
</organism>
<dbReference type="PANTHER" id="PTHR46268">
    <property type="entry name" value="STRESS RESPONSE PROTEIN NHAX"/>
    <property type="match status" value="1"/>
</dbReference>
<sequence length="276" mass="30403">MKSIIVPVDFSNQSEKALKIAAGLAKANKAELLVLHMLEISPAIISRGEEYVPQVQMVHLIKAIEERMAAFLDKPYLSDVHLTPVIKHYKVFSEVNDLAEKHNADLIVMGSHGTDGLDEIFIGSNTERVIRNSSIPVLVVKGDHPEDYAIERFVFACDFREENITAAQQAKDFANALGASLKLVYINTPGDGFLSTPEAYEKINHFLAKANLGIEVEVFNDYTVERGVINFAESYGAHLIGIPTHGRKGLSHFFMGSIGEDVANHSGIPVITFRIS</sequence>
<dbReference type="OrthoDB" id="9788959at2"/>
<dbReference type="STRING" id="400055.SAMN04490243_1557"/>
<protein>
    <submittedName>
        <fullName evidence="3">Nucleotide-binding universal stress protein, UspA family</fullName>
    </submittedName>
</protein>
<evidence type="ECO:0000313" key="4">
    <source>
        <dbReference type="Proteomes" id="UP000199534"/>
    </source>
</evidence>
<dbReference type="Proteomes" id="UP000199534">
    <property type="component" value="Unassembled WGS sequence"/>
</dbReference>
<dbReference type="CDD" id="cd00293">
    <property type="entry name" value="USP-like"/>
    <property type="match status" value="2"/>
</dbReference>
<comment type="similarity">
    <text evidence="1">Belongs to the universal stress protein A family.</text>
</comment>
<dbReference type="PANTHER" id="PTHR46268:SF6">
    <property type="entry name" value="UNIVERSAL STRESS PROTEIN UP12"/>
    <property type="match status" value="1"/>
</dbReference>
<dbReference type="InterPro" id="IPR006016">
    <property type="entry name" value="UspA"/>
</dbReference>